<sequence length="189" mass="20211">RWGSTGGGWQQGSGAVWPWPGLCSGVRPSSSSTRHWMMETRGRHSAGCALGWPRPYWSCPTGRGCWTLPIASWCWSTEPWWRLELQPSSGNAAGLTAACCSVEAALRPPGWAARRRLHLAGNKGELAPVSPFLVFVSPASESLIPTSSGSQLGPCVPQVCPFPGSLCPPDPSLYPPCTDHLYPSPTVSL</sequence>
<keyword evidence="3" id="KW-1185">Reference proteome</keyword>
<feature type="non-terminal residue" evidence="1">
    <location>
        <position position="1"/>
    </location>
</feature>
<comment type="caution">
    <text evidence="1">The sequence shown here is derived from an EMBL/GenBank/DDBJ whole genome shotgun (WGS) entry which is preliminary data.</text>
</comment>
<organism evidence="1">
    <name type="scientific">Lamprotornis superbus</name>
    <dbReference type="NCBI Taxonomy" id="245042"/>
    <lineage>
        <taxon>Eukaryota</taxon>
        <taxon>Metazoa</taxon>
        <taxon>Chordata</taxon>
        <taxon>Craniata</taxon>
        <taxon>Vertebrata</taxon>
        <taxon>Euteleostomi</taxon>
        <taxon>Archelosauria</taxon>
        <taxon>Archosauria</taxon>
        <taxon>Dinosauria</taxon>
        <taxon>Saurischia</taxon>
        <taxon>Theropoda</taxon>
        <taxon>Coelurosauria</taxon>
        <taxon>Aves</taxon>
        <taxon>Neognathae</taxon>
        <taxon>Neoaves</taxon>
        <taxon>Telluraves</taxon>
        <taxon>Australaves</taxon>
        <taxon>Passeriformes</taxon>
        <taxon>Sturnidae</taxon>
        <taxon>Lamprotornis</taxon>
    </lineage>
</organism>
<evidence type="ECO:0000313" key="1">
    <source>
        <dbReference type="EMBL" id="KAG0112874.1"/>
    </source>
</evidence>
<reference evidence="2" key="3">
    <citation type="submission" date="2022-01" db="EMBL/GenBank/DDBJ databases">
        <authorList>
            <person name="Rubenstein D.R."/>
        </authorList>
    </citation>
    <scope>NUCLEOTIDE SEQUENCE</scope>
    <source>
        <strain evidence="2">SS15</strain>
        <tissue evidence="2">Liver</tissue>
    </source>
</reference>
<dbReference type="EMBL" id="JADDUC010000754">
    <property type="protein sequence ID" value="KAG0112874.1"/>
    <property type="molecule type" value="Genomic_DNA"/>
</dbReference>
<evidence type="ECO:0000313" key="3">
    <source>
        <dbReference type="Proteomes" id="UP000618051"/>
    </source>
</evidence>
<proteinExistence type="predicted"/>
<accession>A0A835NDJ0</accession>
<gene>
    <name evidence="2" type="ORF">IHE44_0010940</name>
    <name evidence="1" type="ORF">IHE44_013670</name>
</gene>
<dbReference type="AlphaFoldDB" id="A0A835NDJ0"/>
<dbReference type="EMBL" id="JADDUC020000036">
    <property type="protein sequence ID" value="KAI1229676.1"/>
    <property type="molecule type" value="Genomic_DNA"/>
</dbReference>
<reference evidence="2 3" key="2">
    <citation type="journal article" date="2021" name="J. Hered.">
        <title>Feather Gene Expression Elucidates the Developmental Basis of Plumage Iridescence in African Starlings.</title>
        <authorList>
            <person name="Rubenstein D.R."/>
            <person name="Corvelo A."/>
            <person name="MacManes M.D."/>
            <person name="Maia R."/>
            <person name="Narzisi G."/>
            <person name="Rousaki A."/>
            <person name="Vandenabeele P."/>
            <person name="Shawkey M.D."/>
            <person name="Solomon J."/>
        </authorList>
    </citation>
    <scope>NUCLEOTIDE SEQUENCE [LARGE SCALE GENOMIC DNA]</scope>
    <source>
        <strain evidence="2">SS15</strain>
    </source>
</reference>
<reference evidence="1" key="1">
    <citation type="submission" date="2020-10" db="EMBL/GenBank/DDBJ databases">
        <title>Feather gene expression reveals the developmental basis of iridescence in African starlings.</title>
        <authorList>
            <person name="Rubenstein D.R."/>
        </authorList>
    </citation>
    <scope>NUCLEOTIDE SEQUENCE</scope>
    <source>
        <strain evidence="1">SS15</strain>
        <tissue evidence="1">Liver</tissue>
    </source>
</reference>
<protein>
    <submittedName>
        <fullName evidence="1">Uncharacterized protein</fullName>
    </submittedName>
</protein>
<name>A0A835NDJ0_9PASS</name>
<evidence type="ECO:0000313" key="2">
    <source>
        <dbReference type="EMBL" id="KAI1229676.1"/>
    </source>
</evidence>
<dbReference type="Proteomes" id="UP000618051">
    <property type="component" value="Unassembled WGS sequence"/>
</dbReference>